<evidence type="ECO:0000256" key="6">
    <source>
        <dbReference type="ARBA" id="ARBA00022857"/>
    </source>
</evidence>
<dbReference type="InterPro" id="IPR020630">
    <property type="entry name" value="THF_DH/CycHdrlase_cat_dom"/>
</dbReference>
<evidence type="ECO:0000256" key="8">
    <source>
        <dbReference type="ARBA" id="ARBA00023102"/>
    </source>
</evidence>
<proteinExistence type="inferred from homology"/>
<dbReference type="NCBIfam" id="NF008058">
    <property type="entry name" value="PRK10792.1"/>
    <property type="match status" value="1"/>
</dbReference>
<dbReference type="CDD" id="cd01080">
    <property type="entry name" value="NAD_bind_m-THF_DH_Cyclohyd"/>
    <property type="match status" value="1"/>
</dbReference>
<keyword evidence="8 11" id="KW-0368">Histidine biosynthesis</keyword>
<keyword evidence="2 11" id="KW-0554">One-carbon metabolism</keyword>
<evidence type="ECO:0000256" key="5">
    <source>
        <dbReference type="ARBA" id="ARBA00022801"/>
    </source>
</evidence>
<gene>
    <name evidence="11" type="primary">folD</name>
    <name evidence="14" type="ORF">J2Z83_001815</name>
</gene>
<dbReference type="NCBIfam" id="NF010783">
    <property type="entry name" value="PRK14186.1"/>
    <property type="match status" value="1"/>
</dbReference>
<keyword evidence="6 11" id="KW-0521">NADP</keyword>
<comment type="catalytic activity">
    <reaction evidence="11">
        <text>(6R)-5,10-methylene-5,6,7,8-tetrahydrofolate + NADP(+) = (6R)-5,10-methenyltetrahydrofolate + NADPH</text>
        <dbReference type="Rhea" id="RHEA:22812"/>
        <dbReference type="ChEBI" id="CHEBI:15636"/>
        <dbReference type="ChEBI" id="CHEBI:57455"/>
        <dbReference type="ChEBI" id="CHEBI:57783"/>
        <dbReference type="ChEBI" id="CHEBI:58349"/>
        <dbReference type="EC" id="1.5.1.5"/>
    </reaction>
</comment>
<evidence type="ECO:0000259" key="13">
    <source>
        <dbReference type="Pfam" id="PF02882"/>
    </source>
</evidence>
<dbReference type="EMBL" id="JAGGKX010000007">
    <property type="protein sequence ID" value="MBP1969708.1"/>
    <property type="molecule type" value="Genomic_DNA"/>
</dbReference>
<dbReference type="PRINTS" id="PR00085">
    <property type="entry name" value="THFDHDRGNASE"/>
</dbReference>
<evidence type="ECO:0000313" key="14">
    <source>
        <dbReference type="EMBL" id="MBP1969708.1"/>
    </source>
</evidence>
<dbReference type="PROSITE" id="PS00766">
    <property type="entry name" value="THF_DHG_CYH_1"/>
    <property type="match status" value="1"/>
</dbReference>
<feature type="binding site" evidence="11">
    <location>
        <position position="231"/>
    </location>
    <ligand>
        <name>NADP(+)</name>
        <dbReference type="ChEBI" id="CHEBI:58349"/>
    </ligand>
</feature>
<evidence type="ECO:0000256" key="2">
    <source>
        <dbReference type="ARBA" id="ARBA00022563"/>
    </source>
</evidence>
<keyword evidence="10 11" id="KW-0511">Multifunctional enzyme</keyword>
<keyword evidence="3 11" id="KW-0028">Amino-acid biosynthesis</keyword>
<keyword evidence="7 11" id="KW-0560">Oxidoreductase</keyword>
<protein>
    <recommendedName>
        <fullName evidence="11">Bifunctional protein FolD</fullName>
    </recommendedName>
    <domain>
        <recommendedName>
            <fullName evidence="11">Methylenetetrahydrofolate dehydrogenase</fullName>
            <ecNumber evidence="11">1.5.1.5</ecNumber>
        </recommendedName>
    </domain>
    <domain>
        <recommendedName>
            <fullName evidence="11">Methenyltetrahydrofolate cyclohydrolase</fullName>
            <ecNumber evidence="11">3.5.4.9</ecNumber>
        </recommendedName>
    </domain>
</protein>
<feature type="domain" description="Tetrahydrofolate dehydrogenase/cyclohydrolase catalytic" evidence="12">
    <location>
        <begin position="6"/>
        <end position="120"/>
    </location>
</feature>
<comment type="function">
    <text evidence="11">Catalyzes the oxidation of 5,10-methylenetetrahydrofolate to 5,10-methenyltetrahydrofolate and then the hydrolysis of 5,10-methenyltetrahydrofolate to 10-formyltetrahydrofolate.</text>
</comment>
<feature type="binding site" evidence="11">
    <location>
        <begin position="165"/>
        <end position="167"/>
    </location>
    <ligand>
        <name>NADP(+)</name>
        <dbReference type="ChEBI" id="CHEBI:58349"/>
    </ligand>
</feature>
<dbReference type="PANTHER" id="PTHR48099:SF5">
    <property type="entry name" value="C-1-TETRAHYDROFOLATE SYNTHASE, CYTOPLASMIC"/>
    <property type="match status" value="1"/>
</dbReference>
<dbReference type="InterPro" id="IPR046346">
    <property type="entry name" value="Aminoacid_DH-like_N_sf"/>
</dbReference>
<comment type="subunit">
    <text evidence="11">Homodimer.</text>
</comment>
<dbReference type="GO" id="GO:0004488">
    <property type="term" value="F:methylenetetrahydrofolate dehydrogenase (NADP+) activity"/>
    <property type="evidence" value="ECO:0007669"/>
    <property type="project" value="UniProtKB-EC"/>
</dbReference>
<evidence type="ECO:0000256" key="11">
    <source>
        <dbReference type="HAMAP-Rule" id="MF_01576"/>
    </source>
</evidence>
<dbReference type="PANTHER" id="PTHR48099">
    <property type="entry name" value="C-1-TETRAHYDROFOLATE SYNTHASE, CYTOPLASMIC-RELATED"/>
    <property type="match status" value="1"/>
</dbReference>
<dbReference type="InterPro" id="IPR020867">
    <property type="entry name" value="THF_DH/CycHdrlase_CS"/>
</dbReference>
<dbReference type="SUPFAM" id="SSF51735">
    <property type="entry name" value="NAD(P)-binding Rossmann-fold domains"/>
    <property type="match status" value="1"/>
</dbReference>
<evidence type="ECO:0000313" key="15">
    <source>
        <dbReference type="Proteomes" id="UP001519345"/>
    </source>
</evidence>
<sequence length="284" mass="30805">MSATIINGKELAQELKLSMKEEVTELKNEGLTPHLTVIIVGDNPASKSYVRGKQKACSETGISSDVIELPTSTTENDLLHLIKELNDNPTVHGILVQLPLPDHISEKQITVAIDPTKDVDGFHPVNIGRMMTGEDTFFPCTPYGIITMLKSKDIQIEGKHAVVIGRSNIVGKPIGQLLLNENATVTYCHSKTKDIKEYTAKADILIVAIGKPNVIKEGDIKNNSIIVDVGINRLEDGSLTGDVDFDSVKEKASYLTPVPRGVGPMTITMLLKNTIKAAKGLSEK</sequence>
<dbReference type="Proteomes" id="UP001519345">
    <property type="component" value="Unassembled WGS sequence"/>
</dbReference>
<evidence type="ECO:0000256" key="4">
    <source>
        <dbReference type="ARBA" id="ARBA00022755"/>
    </source>
</evidence>
<dbReference type="InterPro" id="IPR000672">
    <property type="entry name" value="THF_DH/CycHdrlase"/>
</dbReference>
<comment type="catalytic activity">
    <reaction evidence="11">
        <text>(6R)-5,10-methenyltetrahydrofolate + H2O = (6R)-10-formyltetrahydrofolate + H(+)</text>
        <dbReference type="Rhea" id="RHEA:23700"/>
        <dbReference type="ChEBI" id="CHEBI:15377"/>
        <dbReference type="ChEBI" id="CHEBI:15378"/>
        <dbReference type="ChEBI" id="CHEBI:57455"/>
        <dbReference type="ChEBI" id="CHEBI:195366"/>
        <dbReference type="EC" id="3.5.4.9"/>
    </reaction>
</comment>
<keyword evidence="9 11" id="KW-0486">Methionine biosynthesis</keyword>
<accession>A0ABS4IFL0</accession>
<dbReference type="Gene3D" id="3.40.50.10860">
    <property type="entry name" value="Leucine Dehydrogenase, chain A, domain 1"/>
    <property type="match status" value="1"/>
</dbReference>
<dbReference type="EC" id="3.5.4.9" evidence="11"/>
<dbReference type="GO" id="GO:0004477">
    <property type="term" value="F:methenyltetrahydrofolate cyclohydrolase activity"/>
    <property type="evidence" value="ECO:0007669"/>
    <property type="project" value="UniProtKB-EC"/>
</dbReference>
<keyword evidence="5 11" id="KW-0378">Hydrolase</keyword>
<evidence type="ECO:0000256" key="3">
    <source>
        <dbReference type="ARBA" id="ARBA00022605"/>
    </source>
</evidence>
<evidence type="ECO:0000256" key="10">
    <source>
        <dbReference type="ARBA" id="ARBA00023268"/>
    </source>
</evidence>
<feature type="domain" description="Tetrahydrofolate dehydrogenase/cyclohydrolase NAD(P)-binding" evidence="13">
    <location>
        <begin position="139"/>
        <end position="279"/>
    </location>
</feature>
<comment type="similarity">
    <text evidence="11">Belongs to the tetrahydrofolate dehydrogenase/cyclohydrolase family.</text>
</comment>
<dbReference type="InterPro" id="IPR036291">
    <property type="entry name" value="NAD(P)-bd_dom_sf"/>
</dbReference>
<evidence type="ECO:0000256" key="7">
    <source>
        <dbReference type="ARBA" id="ARBA00023002"/>
    </source>
</evidence>
<dbReference type="SUPFAM" id="SSF53223">
    <property type="entry name" value="Aminoacid dehydrogenase-like, N-terminal domain"/>
    <property type="match status" value="1"/>
</dbReference>
<reference evidence="14 15" key="1">
    <citation type="submission" date="2021-03" db="EMBL/GenBank/DDBJ databases">
        <title>Genomic Encyclopedia of Type Strains, Phase IV (KMG-IV): sequencing the most valuable type-strain genomes for metagenomic binning, comparative biology and taxonomic classification.</title>
        <authorList>
            <person name="Goeker M."/>
        </authorList>
    </citation>
    <scope>NUCLEOTIDE SEQUENCE [LARGE SCALE GENOMIC DNA]</scope>
    <source>
        <strain evidence="14 15">DSM 25609</strain>
    </source>
</reference>
<dbReference type="Pfam" id="PF00763">
    <property type="entry name" value="THF_DHG_CYH"/>
    <property type="match status" value="1"/>
</dbReference>
<evidence type="ECO:0000259" key="12">
    <source>
        <dbReference type="Pfam" id="PF00763"/>
    </source>
</evidence>
<evidence type="ECO:0000256" key="9">
    <source>
        <dbReference type="ARBA" id="ARBA00023167"/>
    </source>
</evidence>
<name>A0ABS4IFL0_9BACI</name>
<dbReference type="InterPro" id="IPR020631">
    <property type="entry name" value="THF_DH/CycHdrlase_NAD-bd_dom"/>
</dbReference>
<dbReference type="Gene3D" id="3.40.50.720">
    <property type="entry name" value="NAD(P)-binding Rossmann-like Domain"/>
    <property type="match status" value="1"/>
</dbReference>
<organism evidence="14 15">
    <name type="scientific">Virgibacillus natechei</name>
    <dbReference type="NCBI Taxonomy" id="1216297"/>
    <lineage>
        <taxon>Bacteria</taxon>
        <taxon>Bacillati</taxon>
        <taxon>Bacillota</taxon>
        <taxon>Bacilli</taxon>
        <taxon>Bacillales</taxon>
        <taxon>Bacillaceae</taxon>
        <taxon>Virgibacillus</taxon>
    </lineage>
</organism>
<keyword evidence="4 11" id="KW-0658">Purine biosynthesis</keyword>
<comment type="pathway">
    <text evidence="1 11">One-carbon metabolism; tetrahydrofolate interconversion.</text>
</comment>
<dbReference type="RefSeq" id="WP_209462891.1">
    <property type="nucleotide sequence ID" value="NZ_CP110224.1"/>
</dbReference>
<dbReference type="EC" id="1.5.1.5" evidence="11"/>
<evidence type="ECO:0000256" key="1">
    <source>
        <dbReference type="ARBA" id="ARBA00004777"/>
    </source>
</evidence>
<dbReference type="Pfam" id="PF02882">
    <property type="entry name" value="THF_DHG_CYH_C"/>
    <property type="match status" value="1"/>
</dbReference>
<keyword evidence="15" id="KW-1185">Reference proteome</keyword>
<dbReference type="HAMAP" id="MF_01576">
    <property type="entry name" value="THF_DHG_CYH"/>
    <property type="match status" value="1"/>
</dbReference>
<comment type="caution">
    <text evidence="14">The sequence shown here is derived from an EMBL/GenBank/DDBJ whole genome shotgun (WGS) entry which is preliminary data.</text>
</comment>
<comment type="caution">
    <text evidence="11">Lacks conserved residue(s) required for the propagation of feature annotation.</text>
</comment>